<protein>
    <recommendedName>
        <fullName evidence="8">tRNA(Ile)-lysidine synthase</fullName>
        <ecNumber evidence="8">6.3.4.19</ecNumber>
    </recommendedName>
    <alternativeName>
        <fullName evidence="8">tRNA(Ile)-2-lysyl-cytidine synthase</fullName>
    </alternativeName>
    <alternativeName>
        <fullName evidence="8">tRNA(Ile)-lysidine synthetase</fullName>
    </alternativeName>
</protein>
<feature type="domain" description="Lysidine-tRNA(Ile) synthetase C-terminal" evidence="9">
    <location>
        <begin position="393"/>
        <end position="464"/>
    </location>
</feature>
<evidence type="ECO:0000256" key="2">
    <source>
        <dbReference type="ARBA" id="ARBA00022490"/>
    </source>
</evidence>
<evidence type="ECO:0000259" key="9">
    <source>
        <dbReference type="SMART" id="SM00977"/>
    </source>
</evidence>
<dbReference type="EMBL" id="CP046996">
    <property type="protein sequence ID" value="QGZ99388.1"/>
    <property type="molecule type" value="Genomic_DNA"/>
</dbReference>
<keyword evidence="3 8" id="KW-0436">Ligase</keyword>
<organism evidence="10 11">
    <name type="scientific">Dehalobacter restrictus</name>
    <dbReference type="NCBI Taxonomy" id="55583"/>
    <lineage>
        <taxon>Bacteria</taxon>
        <taxon>Bacillati</taxon>
        <taxon>Bacillota</taxon>
        <taxon>Clostridia</taxon>
        <taxon>Eubacteriales</taxon>
        <taxon>Desulfitobacteriaceae</taxon>
        <taxon>Dehalobacter</taxon>
    </lineage>
</organism>
<evidence type="ECO:0000313" key="10">
    <source>
        <dbReference type="EMBL" id="QGZ99388.1"/>
    </source>
</evidence>
<dbReference type="InterPro" id="IPR014729">
    <property type="entry name" value="Rossmann-like_a/b/a_fold"/>
</dbReference>
<dbReference type="InterPro" id="IPR012795">
    <property type="entry name" value="tRNA_Ile_lys_synt_N"/>
</dbReference>
<evidence type="ECO:0000256" key="4">
    <source>
        <dbReference type="ARBA" id="ARBA00022694"/>
    </source>
</evidence>
<dbReference type="AlphaFoldDB" id="A0A857DFS1"/>
<dbReference type="Gene3D" id="3.40.50.620">
    <property type="entry name" value="HUPs"/>
    <property type="match status" value="1"/>
</dbReference>
<evidence type="ECO:0000256" key="7">
    <source>
        <dbReference type="ARBA" id="ARBA00048539"/>
    </source>
</evidence>
<dbReference type="RefSeq" id="WP_025204979.1">
    <property type="nucleotide sequence ID" value="NZ_CP046996.1"/>
</dbReference>
<sequence>MYESLSSEVLPQQIPSQSKVLVAVSGGPDSVALAHVIYRYSCENQDKNISFVITHVNHKVRREADKEAELVKNLAGEWKAGFILHEFDAKRNASACRQSFQEASREWRYARWKEDMEAWGCDLLATAHHLGDQAETVLYRLLRGSGTTGLAGIYPVKDKIIRPLLSVTKEEILEYCKVQSLPYSIDKSNLETDYYRNKIRLELIPGLESKYNQRITDALGRTAELLRWDEEYICAQTEALWPRYCLRADHTRVLLSHEAWKEPEAILSRLLRKAASQVSGETRGPAFKFVKLWMQKGKQTGWRQDLQGFKVEVVKQGLFFFNVERESKEYISGKDRIEEFRLFVKLPLALNVWNKITELKVQVGIFDFYPEEQHVLWSTELDPVQMSVQTEPLVCRTRQAGDRIYFKNLGHKAIKKVFQDKDISAGERDKILFFAFGDLVVWIPGVCRGDSLLPAGPQSSRLYLVAAEI</sequence>
<dbReference type="SMART" id="SM00977">
    <property type="entry name" value="TilS_C"/>
    <property type="match status" value="1"/>
</dbReference>
<comment type="similarity">
    <text evidence="8">Belongs to the tRNA(Ile)-lysidine synthase family.</text>
</comment>
<dbReference type="Proteomes" id="UP000430508">
    <property type="component" value="Chromosome"/>
</dbReference>
<comment type="domain">
    <text evidence="8">The N-terminal region contains the highly conserved SGGXDS motif, predicted to be a P-loop motif involved in ATP binding.</text>
</comment>
<evidence type="ECO:0000256" key="1">
    <source>
        <dbReference type="ARBA" id="ARBA00004496"/>
    </source>
</evidence>
<comment type="catalytic activity">
    <reaction evidence="7 8">
        <text>cytidine(34) in tRNA(Ile2) + L-lysine + ATP = lysidine(34) in tRNA(Ile2) + AMP + diphosphate + H(+)</text>
        <dbReference type="Rhea" id="RHEA:43744"/>
        <dbReference type="Rhea" id="RHEA-COMP:10625"/>
        <dbReference type="Rhea" id="RHEA-COMP:10670"/>
        <dbReference type="ChEBI" id="CHEBI:15378"/>
        <dbReference type="ChEBI" id="CHEBI:30616"/>
        <dbReference type="ChEBI" id="CHEBI:32551"/>
        <dbReference type="ChEBI" id="CHEBI:33019"/>
        <dbReference type="ChEBI" id="CHEBI:82748"/>
        <dbReference type="ChEBI" id="CHEBI:83665"/>
        <dbReference type="ChEBI" id="CHEBI:456215"/>
        <dbReference type="EC" id="6.3.4.19"/>
    </reaction>
</comment>
<dbReference type="SUPFAM" id="SSF82829">
    <property type="entry name" value="MesJ substrate recognition domain-like"/>
    <property type="match status" value="1"/>
</dbReference>
<dbReference type="InterPro" id="IPR011063">
    <property type="entry name" value="TilS/TtcA_N"/>
</dbReference>
<keyword evidence="6 8" id="KW-0067">ATP-binding</keyword>
<evidence type="ECO:0000256" key="5">
    <source>
        <dbReference type="ARBA" id="ARBA00022741"/>
    </source>
</evidence>
<dbReference type="GO" id="GO:0005737">
    <property type="term" value="C:cytoplasm"/>
    <property type="evidence" value="ECO:0007669"/>
    <property type="project" value="UniProtKB-SubCell"/>
</dbReference>
<dbReference type="NCBIfam" id="TIGR02432">
    <property type="entry name" value="lysidine_TilS_N"/>
    <property type="match status" value="1"/>
</dbReference>
<dbReference type="SUPFAM" id="SSF52402">
    <property type="entry name" value="Adenine nucleotide alpha hydrolases-like"/>
    <property type="match status" value="1"/>
</dbReference>
<dbReference type="SUPFAM" id="SSF56037">
    <property type="entry name" value="PheT/TilS domain"/>
    <property type="match status" value="1"/>
</dbReference>
<dbReference type="InterPro" id="IPR012094">
    <property type="entry name" value="tRNA_Ile_lys_synt"/>
</dbReference>
<name>A0A857DFS1_9FIRM</name>
<comment type="subcellular location">
    <subcellularLocation>
        <location evidence="1 8">Cytoplasm</location>
    </subcellularLocation>
</comment>
<feature type="binding site" evidence="8">
    <location>
        <begin position="25"/>
        <end position="30"/>
    </location>
    <ligand>
        <name>ATP</name>
        <dbReference type="ChEBI" id="CHEBI:30616"/>
    </ligand>
</feature>
<evidence type="ECO:0000313" key="11">
    <source>
        <dbReference type="Proteomes" id="UP000430508"/>
    </source>
</evidence>
<keyword evidence="4 8" id="KW-0819">tRNA processing</keyword>
<evidence type="ECO:0000256" key="3">
    <source>
        <dbReference type="ARBA" id="ARBA00022598"/>
    </source>
</evidence>
<dbReference type="InterPro" id="IPR012796">
    <property type="entry name" value="Lysidine-tRNA-synth_C"/>
</dbReference>
<dbReference type="HAMAP" id="MF_01161">
    <property type="entry name" value="tRNA_Ile_lys_synt"/>
    <property type="match status" value="1"/>
</dbReference>
<evidence type="ECO:0000256" key="8">
    <source>
        <dbReference type="HAMAP-Rule" id="MF_01161"/>
    </source>
</evidence>
<dbReference type="Pfam" id="PF01171">
    <property type="entry name" value="ATP_bind_3"/>
    <property type="match status" value="1"/>
</dbReference>
<dbReference type="Pfam" id="PF11734">
    <property type="entry name" value="TilS_C"/>
    <property type="match status" value="1"/>
</dbReference>
<gene>
    <name evidence="8 10" type="primary">tilS</name>
    <name evidence="10" type="ORF">GQ588_01220</name>
</gene>
<evidence type="ECO:0000256" key="6">
    <source>
        <dbReference type="ARBA" id="ARBA00022840"/>
    </source>
</evidence>
<keyword evidence="5 8" id="KW-0547">Nucleotide-binding</keyword>
<dbReference type="CDD" id="cd01992">
    <property type="entry name" value="TilS_N"/>
    <property type="match status" value="1"/>
</dbReference>
<dbReference type="PANTHER" id="PTHR43033">
    <property type="entry name" value="TRNA(ILE)-LYSIDINE SYNTHASE-RELATED"/>
    <property type="match status" value="1"/>
</dbReference>
<accession>A0A857DFS1</accession>
<dbReference type="GO" id="GO:0006400">
    <property type="term" value="P:tRNA modification"/>
    <property type="evidence" value="ECO:0007669"/>
    <property type="project" value="UniProtKB-UniRule"/>
</dbReference>
<proteinExistence type="inferred from homology"/>
<keyword evidence="2 8" id="KW-0963">Cytoplasm</keyword>
<dbReference type="PANTHER" id="PTHR43033:SF1">
    <property type="entry name" value="TRNA(ILE)-LYSIDINE SYNTHASE-RELATED"/>
    <property type="match status" value="1"/>
</dbReference>
<dbReference type="NCBIfam" id="TIGR02433">
    <property type="entry name" value="lysidine_TilS_C"/>
    <property type="match status" value="1"/>
</dbReference>
<reference evidence="10 11" key="1">
    <citation type="submission" date="2019-12" db="EMBL/GenBank/DDBJ databases">
        <title>Sequence classification of anaerobic respiratory reductive dehalogenases: First we see many, then we see few.</title>
        <authorList>
            <person name="Molenda O."/>
            <person name="Puentes Jacome L.A."/>
            <person name="Cao X."/>
            <person name="Nesbo C.L."/>
            <person name="Tang S."/>
            <person name="Morson N."/>
            <person name="Patron J."/>
            <person name="Lomheim L."/>
            <person name="Wishart D.S."/>
            <person name="Edwards E.A."/>
        </authorList>
    </citation>
    <scope>NUCLEOTIDE SEQUENCE [LARGE SCALE GENOMIC DNA]</scope>
    <source>
        <strain evidence="10 11">12DCA</strain>
    </source>
</reference>
<dbReference type="GO" id="GO:0005524">
    <property type="term" value="F:ATP binding"/>
    <property type="evidence" value="ECO:0007669"/>
    <property type="project" value="UniProtKB-UniRule"/>
</dbReference>
<comment type="function">
    <text evidence="8">Ligates lysine onto the cytidine present at position 34 of the AUA codon-specific tRNA(Ile) that contains the anticodon CAU, in an ATP-dependent manner. Cytidine is converted to lysidine, thus changing the amino acid specificity of the tRNA from methionine to isoleucine.</text>
</comment>
<dbReference type="GO" id="GO:0032267">
    <property type="term" value="F:tRNA(Ile)-lysidine synthase activity"/>
    <property type="evidence" value="ECO:0007669"/>
    <property type="project" value="UniProtKB-EC"/>
</dbReference>
<dbReference type="EC" id="6.3.4.19" evidence="8"/>